<evidence type="ECO:0000256" key="1">
    <source>
        <dbReference type="SAM" id="MobiDB-lite"/>
    </source>
</evidence>
<dbReference type="RefSeq" id="WP_046521337.1">
    <property type="nucleotide sequence ID" value="NZ_LAVS01000096.1"/>
</dbReference>
<organism evidence="3 4">
    <name type="scientific">Rheinheimera mesophila</name>
    <dbReference type="NCBI Taxonomy" id="1547515"/>
    <lineage>
        <taxon>Bacteria</taxon>
        <taxon>Pseudomonadati</taxon>
        <taxon>Pseudomonadota</taxon>
        <taxon>Gammaproteobacteria</taxon>
        <taxon>Chromatiales</taxon>
        <taxon>Chromatiaceae</taxon>
        <taxon>Rheinheimera</taxon>
    </lineage>
</organism>
<keyword evidence="4" id="KW-1185">Reference proteome</keyword>
<dbReference type="Proteomes" id="UP000276260">
    <property type="component" value="Unassembled WGS sequence"/>
</dbReference>
<evidence type="ECO:0000313" key="3">
    <source>
        <dbReference type="EMBL" id="RRJ21362.1"/>
    </source>
</evidence>
<dbReference type="NCBIfam" id="TIGR02099">
    <property type="entry name" value="YhdP family protein"/>
    <property type="match status" value="1"/>
</dbReference>
<comment type="caution">
    <text evidence="3">The sequence shown here is derived from an EMBL/GenBank/DDBJ whole genome shotgun (WGS) entry which is preliminary data.</text>
</comment>
<dbReference type="OrthoDB" id="9762238at2"/>
<dbReference type="InterPro" id="IPR025263">
    <property type="entry name" value="YhdP_central"/>
</dbReference>
<reference evidence="3 4" key="1">
    <citation type="submission" date="2018-11" db="EMBL/GenBank/DDBJ databases">
        <title>Draft genome analysis of Rheinheimera mesophila isolated from an industrial waste site.</title>
        <authorList>
            <person name="Yu Q."/>
            <person name="Qi Y."/>
            <person name="Zhang H."/>
            <person name="Lu Y."/>
            <person name="Pu J."/>
        </authorList>
    </citation>
    <scope>NUCLEOTIDE SEQUENCE [LARGE SCALE GENOMIC DNA]</scope>
    <source>
        <strain evidence="3 4">IITR13</strain>
    </source>
</reference>
<dbReference type="InterPro" id="IPR011836">
    <property type="entry name" value="YhdP"/>
</dbReference>
<evidence type="ECO:0000313" key="4">
    <source>
        <dbReference type="Proteomes" id="UP000276260"/>
    </source>
</evidence>
<dbReference type="EMBL" id="RRCF01000002">
    <property type="protein sequence ID" value="RRJ21362.1"/>
    <property type="molecule type" value="Genomic_DNA"/>
</dbReference>
<name>A0A3P3QJM0_9GAMM</name>
<protein>
    <submittedName>
        <fullName evidence="3">TIGR02099 family protein</fullName>
    </submittedName>
</protein>
<dbReference type="PANTHER" id="PTHR38690">
    <property type="entry name" value="PROTEASE-RELATED"/>
    <property type="match status" value="1"/>
</dbReference>
<feature type="domain" description="YhdP central" evidence="2">
    <location>
        <begin position="13"/>
        <end position="1271"/>
    </location>
</feature>
<evidence type="ECO:0000259" key="2">
    <source>
        <dbReference type="Pfam" id="PF13116"/>
    </source>
</evidence>
<gene>
    <name evidence="3" type="ORF">EIK76_10825</name>
</gene>
<dbReference type="Pfam" id="PF13116">
    <property type="entry name" value="YhdP"/>
    <property type="match status" value="1"/>
</dbReference>
<dbReference type="PANTHER" id="PTHR38690:SF1">
    <property type="entry name" value="PROTEASE"/>
    <property type="match status" value="1"/>
</dbReference>
<sequence>MRTVKQAWFYCLHKLWIFFAIFVVLMATLVSALRFGLPYAPGYKTDIEQWIKAEYGTEVRIGALSAGWQGTGPALVLQQLEVLDSQYQPQLTIKETGIRLDFWRSLRTMKLSAAHFELTGLTYRVDAQRWLGTGVATPTDNQQLFDALQDLFFKQLQHFSVLDSQLVFNNTQDEDIRLDIKALNWQNEGERHQGWGELSVADVTANTLSFIIDLTGEPSKAQGQLYLASQQLDLLPWFQQLLPQTRKLNSAKLNFAAWGDIKAGKLQQIDVALSDNNVGWLKDGVWNKVALSDGYLRWVPMAKGWNLSSSPMTLSNSSQSWPGLQLQLSQNELGYQASLQNVQLGVARPLLELFSDGSEQLQSLLAYQLDGKVERLDLITENEQWYLSGQFNELASAPVADVPGVKGFHGRFVASEHFGWLGLKAEDGALQWGQAFSKDWTYTGAELELAWRKRAGNWQILVPYLSLWQDAFTLEAELVVNLDDQPDMDLVAELHGVPVQNAEQFFPKFYMPESVINYLKPALVSGDVSSGKVLWSGNFAAYPYAGKDGVFQALADVTNAEFLFDENWPSLTDLSAELFFENAAMLISSKSGYLVDAPVDQGVQVAIPDLYNAEHLIIDIKQQLLAEQVTTLMQASPLHDSVGETLAYLGVTGPVKGDVRLTLGLNEPSVDVKGAIDFERNGVALSAPALVGENLTGRLSFHNDVLTADDLQLFISNIPVQFGFRGAQQQDNYKISLLSQGLQNSQELLLSLAPQLEQFATGPLNWQFKLDLLLAGEGYTYQADLALDLTDTELVLPAPLAKPAGQTGTVFWSSSGSQDNSVIALTYQDLVFFDASYLHAQGQIGRAHLSLGSKENAGFADGFTISAELDKTDFMPWFDLIRQQISQQSDDTGLLPALTSVKAKVNTLTVTEDIRFEQVQLQLKPQQDAWVVDINSSQTKGQLTLAKDLMAQGIAANLEFLQLFPYDPVKAEAEALAAAESLAKLTKEQQIAKALAEVVKPEPMPWLADLPPINLDCKRCVFGPFDLGHLTMQTEADGERLTIHSFESRYKKHQLSIKGQWQKDAEAGVTTLSASLTSPDFGQLMKDYHLSSAIAGSSAQVQIDNLSWAGGPTQFNYATLAGKLNWQLGEGSLSEVSDKGARLLSLFSLGSLVRKLKLDFRDIFAKGFFYTEMKGDLQLDKGVVHTNNTVVDGAAGKIEIQGYADLVTRQLDYQMAFLPKITSSLPVLVALLQFNPATGLAALALDEIVESAEVVSKVNFVVTGNFDQPEVVEVARHTTEVEIPRSELLKAEQEKRLRLQQEQEPQQKPVKPAASSKAKEQSREKANG</sequence>
<accession>A0A3P3QJM0</accession>
<feature type="region of interest" description="Disordered" evidence="1">
    <location>
        <begin position="1294"/>
        <end position="1328"/>
    </location>
</feature>
<feature type="compositionally biased region" description="Basic and acidic residues" evidence="1">
    <location>
        <begin position="1317"/>
        <end position="1328"/>
    </location>
</feature>
<feature type="compositionally biased region" description="Low complexity" evidence="1">
    <location>
        <begin position="1302"/>
        <end position="1316"/>
    </location>
</feature>
<proteinExistence type="predicted"/>